<evidence type="ECO:0000313" key="1">
    <source>
        <dbReference type="EMBL" id="KAJ1117549.1"/>
    </source>
</evidence>
<evidence type="ECO:0000313" key="2">
    <source>
        <dbReference type="Proteomes" id="UP001066276"/>
    </source>
</evidence>
<proteinExistence type="predicted"/>
<dbReference type="AlphaFoldDB" id="A0AAV7NR97"/>
<protein>
    <submittedName>
        <fullName evidence="1">Uncharacterized protein</fullName>
    </submittedName>
</protein>
<dbReference type="Proteomes" id="UP001066276">
    <property type="component" value="Chromosome 8"/>
</dbReference>
<sequence>MSSWVWDWLFPFIDCTGAPSDSNEVLGLLISARETHCCWRGSLLTHGGSVKLFGLSTHCLLWDPWPSDRRQGARSHVATLSGAVTAYRDPGGLDAEPTAEHKTADLSGSCARTYRKLSSNPERFQEPGSTCGC</sequence>
<accession>A0AAV7NR97</accession>
<keyword evidence="2" id="KW-1185">Reference proteome</keyword>
<comment type="caution">
    <text evidence="1">The sequence shown here is derived from an EMBL/GenBank/DDBJ whole genome shotgun (WGS) entry which is preliminary data.</text>
</comment>
<organism evidence="1 2">
    <name type="scientific">Pleurodeles waltl</name>
    <name type="common">Iberian ribbed newt</name>
    <dbReference type="NCBI Taxonomy" id="8319"/>
    <lineage>
        <taxon>Eukaryota</taxon>
        <taxon>Metazoa</taxon>
        <taxon>Chordata</taxon>
        <taxon>Craniata</taxon>
        <taxon>Vertebrata</taxon>
        <taxon>Euteleostomi</taxon>
        <taxon>Amphibia</taxon>
        <taxon>Batrachia</taxon>
        <taxon>Caudata</taxon>
        <taxon>Salamandroidea</taxon>
        <taxon>Salamandridae</taxon>
        <taxon>Pleurodelinae</taxon>
        <taxon>Pleurodeles</taxon>
    </lineage>
</organism>
<reference evidence="1" key="1">
    <citation type="journal article" date="2022" name="bioRxiv">
        <title>Sequencing and chromosome-scale assembly of the giantPleurodeles waltlgenome.</title>
        <authorList>
            <person name="Brown T."/>
            <person name="Elewa A."/>
            <person name="Iarovenko S."/>
            <person name="Subramanian E."/>
            <person name="Araus A.J."/>
            <person name="Petzold A."/>
            <person name="Susuki M."/>
            <person name="Suzuki K.-i.T."/>
            <person name="Hayashi T."/>
            <person name="Toyoda A."/>
            <person name="Oliveira C."/>
            <person name="Osipova E."/>
            <person name="Leigh N.D."/>
            <person name="Simon A."/>
            <person name="Yun M.H."/>
        </authorList>
    </citation>
    <scope>NUCLEOTIDE SEQUENCE</scope>
    <source>
        <strain evidence="1">20211129_DDA</strain>
        <tissue evidence="1">Liver</tissue>
    </source>
</reference>
<dbReference type="EMBL" id="JANPWB010000012">
    <property type="protein sequence ID" value="KAJ1117549.1"/>
    <property type="molecule type" value="Genomic_DNA"/>
</dbReference>
<gene>
    <name evidence="1" type="ORF">NDU88_005747</name>
</gene>
<name>A0AAV7NR97_PLEWA</name>